<sequence>MAHFISCKKTMDASYIASLYFNEVVKHHGVPKSIVSDRDTKFLSHFWKHLWNRIGTSLLYSSAYHLQTDGQTEVVNRTLGNLLRGLAAKRPKQWDLILPQAEFSYNSVINRSTGKSPFEIVYGQAPTHYLDLAPIPNSSLSNKKAEDFVSTMNKIHDEVRKKLEQSNAKYKEATNKHRRVKTFHEGDLVWVYLKNERFPVGSYNKLKERKIGPCQILTKINDNAYKIDLPPNIRTHPTFNVRDLSEYHGELESDSWASAFSPRENDAVL</sequence>
<dbReference type="PROSITE" id="PS50994">
    <property type="entry name" value="INTEGRASE"/>
    <property type="match status" value="1"/>
</dbReference>
<accession>A0AAW1WAJ4</accession>
<dbReference type="SUPFAM" id="SSF53098">
    <property type="entry name" value="Ribonuclease H-like"/>
    <property type="match status" value="1"/>
</dbReference>
<dbReference type="InterPro" id="IPR036397">
    <property type="entry name" value="RNaseH_sf"/>
</dbReference>
<protein>
    <recommendedName>
        <fullName evidence="1">Integrase catalytic domain-containing protein</fullName>
    </recommendedName>
</protein>
<organism evidence="2 3">
    <name type="scientific">Rubus argutus</name>
    <name type="common">Southern blackberry</name>
    <dbReference type="NCBI Taxonomy" id="59490"/>
    <lineage>
        <taxon>Eukaryota</taxon>
        <taxon>Viridiplantae</taxon>
        <taxon>Streptophyta</taxon>
        <taxon>Embryophyta</taxon>
        <taxon>Tracheophyta</taxon>
        <taxon>Spermatophyta</taxon>
        <taxon>Magnoliopsida</taxon>
        <taxon>eudicotyledons</taxon>
        <taxon>Gunneridae</taxon>
        <taxon>Pentapetalae</taxon>
        <taxon>rosids</taxon>
        <taxon>fabids</taxon>
        <taxon>Rosales</taxon>
        <taxon>Rosaceae</taxon>
        <taxon>Rosoideae</taxon>
        <taxon>Rosoideae incertae sedis</taxon>
        <taxon>Rubus</taxon>
    </lineage>
</organism>
<dbReference type="GO" id="GO:0003676">
    <property type="term" value="F:nucleic acid binding"/>
    <property type="evidence" value="ECO:0007669"/>
    <property type="project" value="InterPro"/>
</dbReference>
<dbReference type="AlphaFoldDB" id="A0AAW1WAJ4"/>
<feature type="domain" description="Integrase catalytic" evidence="1">
    <location>
        <begin position="1"/>
        <end position="125"/>
    </location>
</feature>
<comment type="caution">
    <text evidence="2">The sequence shown here is derived from an EMBL/GenBank/DDBJ whole genome shotgun (WGS) entry which is preliminary data.</text>
</comment>
<evidence type="ECO:0000313" key="2">
    <source>
        <dbReference type="EMBL" id="KAK9920989.1"/>
    </source>
</evidence>
<dbReference type="Gene3D" id="3.30.420.10">
    <property type="entry name" value="Ribonuclease H-like superfamily/Ribonuclease H"/>
    <property type="match status" value="1"/>
</dbReference>
<dbReference type="Pfam" id="PF24626">
    <property type="entry name" value="SH3_Tf2-1"/>
    <property type="match status" value="1"/>
</dbReference>
<dbReference type="GO" id="GO:0015074">
    <property type="term" value="P:DNA integration"/>
    <property type="evidence" value="ECO:0007669"/>
    <property type="project" value="InterPro"/>
</dbReference>
<reference evidence="2 3" key="1">
    <citation type="journal article" date="2023" name="G3 (Bethesda)">
        <title>A chromosome-length genome assembly and annotation of blackberry (Rubus argutus, cv. 'Hillquist').</title>
        <authorList>
            <person name="Bruna T."/>
            <person name="Aryal R."/>
            <person name="Dudchenko O."/>
            <person name="Sargent D.J."/>
            <person name="Mead D."/>
            <person name="Buti M."/>
            <person name="Cavallini A."/>
            <person name="Hytonen T."/>
            <person name="Andres J."/>
            <person name="Pham M."/>
            <person name="Weisz D."/>
            <person name="Mascagni F."/>
            <person name="Usai G."/>
            <person name="Natali L."/>
            <person name="Bassil N."/>
            <person name="Fernandez G.E."/>
            <person name="Lomsadze A."/>
            <person name="Armour M."/>
            <person name="Olukolu B."/>
            <person name="Poorten T."/>
            <person name="Britton C."/>
            <person name="Davik J."/>
            <person name="Ashrafi H."/>
            <person name="Aiden E.L."/>
            <person name="Borodovsky M."/>
            <person name="Worthington M."/>
        </authorList>
    </citation>
    <scope>NUCLEOTIDE SEQUENCE [LARGE SCALE GENOMIC DNA]</scope>
    <source>
        <strain evidence="2">PI 553951</strain>
    </source>
</reference>
<name>A0AAW1WAJ4_RUBAR</name>
<keyword evidence="3" id="KW-1185">Reference proteome</keyword>
<dbReference type="InterPro" id="IPR001584">
    <property type="entry name" value="Integrase_cat-core"/>
</dbReference>
<dbReference type="InterPro" id="IPR012337">
    <property type="entry name" value="RNaseH-like_sf"/>
</dbReference>
<dbReference type="Proteomes" id="UP001457282">
    <property type="component" value="Unassembled WGS sequence"/>
</dbReference>
<dbReference type="PANTHER" id="PTHR35046">
    <property type="entry name" value="ZINC KNUCKLE (CCHC-TYPE) FAMILY PROTEIN"/>
    <property type="match status" value="1"/>
</dbReference>
<evidence type="ECO:0000259" key="1">
    <source>
        <dbReference type="PROSITE" id="PS50994"/>
    </source>
</evidence>
<dbReference type="InterPro" id="IPR056924">
    <property type="entry name" value="SH3_Tf2-1"/>
</dbReference>
<dbReference type="PANTHER" id="PTHR35046:SF26">
    <property type="entry name" value="RNA-DIRECTED DNA POLYMERASE"/>
    <property type="match status" value="1"/>
</dbReference>
<proteinExistence type="predicted"/>
<gene>
    <name evidence="2" type="ORF">M0R45_029522</name>
</gene>
<dbReference type="EMBL" id="JBEDUW010000006">
    <property type="protein sequence ID" value="KAK9920989.1"/>
    <property type="molecule type" value="Genomic_DNA"/>
</dbReference>
<evidence type="ECO:0000313" key="3">
    <source>
        <dbReference type="Proteomes" id="UP001457282"/>
    </source>
</evidence>